<keyword evidence="5" id="KW-1185">Reference proteome</keyword>
<feature type="chain" id="PRO_5035324713" description="YNCE-like beta-propeller domain-containing protein" evidence="2">
    <location>
        <begin position="45"/>
        <end position="349"/>
    </location>
</feature>
<dbReference type="InterPro" id="IPR011048">
    <property type="entry name" value="Haem_d1_sf"/>
</dbReference>
<sequence>MNASVNRSADSRRVRPGRAATARLALLSLVTTATLVLPSHPAAAYYPDPYAYVPSCTNYGTSVVSLATNTVVKTLAINDYPGAAAINPGGTRAYVTVPNTRQIMVFDTLHDTLLTTINNAGSSPNAIAIDPSGSFAYVTNSNYHTNSPMTVVDLATNAVVASIPVSGDQGYLAFDPTGTRVYAGNWTNGVSVVDTATHTVVATITVGWRPTGVAVDPTGTRLYVANGLDDTVSVIDLATYATVATIAVGLDPEGVTLNPAGTRLYVANSSSSTISVIDTATNAVVATFTAGYGVQSIAFNPDNPAVGYFVRDASGMALYRFDTATNTTTGYVGVGSNPCNLAVSRGYGA</sequence>
<evidence type="ECO:0000313" key="5">
    <source>
        <dbReference type="Proteomes" id="UP000642748"/>
    </source>
</evidence>
<dbReference type="InterPro" id="IPR015943">
    <property type="entry name" value="WD40/YVTN_repeat-like_dom_sf"/>
</dbReference>
<feature type="domain" description="YNCE-like beta-propeller" evidence="3">
    <location>
        <begin position="221"/>
        <end position="342"/>
    </location>
</feature>
<evidence type="ECO:0000256" key="2">
    <source>
        <dbReference type="SAM" id="SignalP"/>
    </source>
</evidence>
<dbReference type="Gene3D" id="2.130.10.10">
    <property type="entry name" value="YVTN repeat-like/Quinoprotein amine dehydrogenase"/>
    <property type="match status" value="2"/>
</dbReference>
<dbReference type="Proteomes" id="UP000642748">
    <property type="component" value="Unassembled WGS sequence"/>
</dbReference>
<protein>
    <recommendedName>
        <fullName evidence="3">YNCE-like beta-propeller domain-containing protein</fullName>
    </recommendedName>
</protein>
<name>A0A8J3QUL3_9ACTN</name>
<gene>
    <name evidence="4" type="ORF">Raf01_49580</name>
</gene>
<feature type="signal peptide" evidence="2">
    <location>
        <begin position="1"/>
        <end position="44"/>
    </location>
</feature>
<dbReference type="RefSeq" id="WP_203920362.1">
    <property type="nucleotide sequence ID" value="NZ_BONZ01000046.1"/>
</dbReference>
<organism evidence="4 5">
    <name type="scientific">Rugosimonospora africana</name>
    <dbReference type="NCBI Taxonomy" id="556532"/>
    <lineage>
        <taxon>Bacteria</taxon>
        <taxon>Bacillati</taxon>
        <taxon>Actinomycetota</taxon>
        <taxon>Actinomycetes</taxon>
        <taxon>Micromonosporales</taxon>
        <taxon>Micromonosporaceae</taxon>
        <taxon>Rugosimonospora</taxon>
    </lineage>
</organism>
<dbReference type="EMBL" id="BONZ01000046">
    <property type="protein sequence ID" value="GIH16786.1"/>
    <property type="molecule type" value="Genomic_DNA"/>
</dbReference>
<dbReference type="InterPro" id="IPR048433">
    <property type="entry name" value="YNCE-like_beta-prop"/>
</dbReference>
<evidence type="ECO:0000259" key="3">
    <source>
        <dbReference type="Pfam" id="PF21783"/>
    </source>
</evidence>
<proteinExistence type="predicted"/>
<dbReference type="InterPro" id="IPR011964">
    <property type="entry name" value="YVTN_b-propeller_repeat"/>
</dbReference>
<dbReference type="SUPFAM" id="SSF51004">
    <property type="entry name" value="C-terminal (heme d1) domain of cytochrome cd1-nitrite reductase"/>
    <property type="match status" value="1"/>
</dbReference>
<dbReference type="InterPro" id="IPR051200">
    <property type="entry name" value="Host-pathogen_enzymatic-act"/>
</dbReference>
<dbReference type="AlphaFoldDB" id="A0A8J3QUL3"/>
<dbReference type="Pfam" id="PF21783">
    <property type="entry name" value="YNCE"/>
    <property type="match status" value="1"/>
</dbReference>
<evidence type="ECO:0000313" key="4">
    <source>
        <dbReference type="EMBL" id="GIH16786.1"/>
    </source>
</evidence>
<dbReference type="PANTHER" id="PTHR47197">
    <property type="entry name" value="PROTEIN NIRF"/>
    <property type="match status" value="1"/>
</dbReference>
<dbReference type="NCBIfam" id="TIGR02276">
    <property type="entry name" value="beta_rpt_yvtn"/>
    <property type="match status" value="3"/>
</dbReference>
<reference evidence="4" key="1">
    <citation type="submission" date="2021-01" db="EMBL/GenBank/DDBJ databases">
        <title>Whole genome shotgun sequence of Rugosimonospora africana NBRC 104875.</title>
        <authorList>
            <person name="Komaki H."/>
            <person name="Tamura T."/>
        </authorList>
    </citation>
    <scope>NUCLEOTIDE SEQUENCE</scope>
    <source>
        <strain evidence="4">NBRC 104875</strain>
    </source>
</reference>
<evidence type="ECO:0000256" key="1">
    <source>
        <dbReference type="ARBA" id="ARBA00022729"/>
    </source>
</evidence>
<accession>A0A8J3QUL3</accession>
<dbReference type="PANTHER" id="PTHR47197:SF3">
    <property type="entry name" value="DIHYDRO-HEME D1 DEHYDROGENASE"/>
    <property type="match status" value="1"/>
</dbReference>
<comment type="caution">
    <text evidence="4">The sequence shown here is derived from an EMBL/GenBank/DDBJ whole genome shotgun (WGS) entry which is preliminary data.</text>
</comment>
<keyword evidence="1 2" id="KW-0732">Signal</keyword>